<name>A0A4R7K5A8_9CLOT</name>
<dbReference type="AlphaFoldDB" id="A0A4R7K5A8"/>
<gene>
    <name evidence="2" type="ORF">EDD71_13915</name>
</gene>
<dbReference type="PROSITE" id="PS51354">
    <property type="entry name" value="GLUTAREDOXIN_2"/>
    <property type="match status" value="1"/>
</dbReference>
<dbReference type="GO" id="GO:0045454">
    <property type="term" value="P:cell redox homeostasis"/>
    <property type="evidence" value="ECO:0007669"/>
    <property type="project" value="TreeGrafter"/>
</dbReference>
<proteinExistence type="predicted"/>
<keyword evidence="3" id="KW-1185">Reference proteome</keyword>
<evidence type="ECO:0000313" key="3">
    <source>
        <dbReference type="Proteomes" id="UP000295325"/>
    </source>
</evidence>
<evidence type="ECO:0000313" key="2">
    <source>
        <dbReference type="EMBL" id="TDT46041.1"/>
    </source>
</evidence>
<dbReference type="InterPro" id="IPR002109">
    <property type="entry name" value="Glutaredoxin"/>
</dbReference>
<sequence length="77" mass="9031">MMAKVEIYTSDTCHFCHAAKEYFKENNIEYTEHNISKDMEARKTLMKKGYMSVPLIIIDGEEILGFDKDRIKNLLNL</sequence>
<dbReference type="Gene3D" id="3.40.30.10">
    <property type="entry name" value="Glutaredoxin"/>
    <property type="match status" value="1"/>
</dbReference>
<feature type="domain" description="Glutaredoxin" evidence="1">
    <location>
        <begin position="5"/>
        <end position="63"/>
    </location>
</feature>
<dbReference type="SUPFAM" id="SSF52833">
    <property type="entry name" value="Thioredoxin-like"/>
    <property type="match status" value="1"/>
</dbReference>
<comment type="caution">
    <text evidence="2">The sequence shown here is derived from an EMBL/GenBank/DDBJ whole genome shotgun (WGS) entry which is preliminary data.</text>
</comment>
<dbReference type="CDD" id="cd02976">
    <property type="entry name" value="NrdH"/>
    <property type="match status" value="1"/>
</dbReference>
<dbReference type="InterPro" id="IPR051548">
    <property type="entry name" value="Grx-like_ET"/>
</dbReference>
<dbReference type="EMBL" id="SOAZ01000039">
    <property type="protein sequence ID" value="TDT46041.1"/>
    <property type="molecule type" value="Genomic_DNA"/>
</dbReference>
<dbReference type="GO" id="GO:0009055">
    <property type="term" value="F:electron transfer activity"/>
    <property type="evidence" value="ECO:0007669"/>
    <property type="project" value="TreeGrafter"/>
</dbReference>
<accession>A0A4R7K5A8</accession>
<organism evidence="2 3">
    <name type="scientific">Fonticella tunisiensis</name>
    <dbReference type="NCBI Taxonomy" id="1096341"/>
    <lineage>
        <taxon>Bacteria</taxon>
        <taxon>Bacillati</taxon>
        <taxon>Bacillota</taxon>
        <taxon>Clostridia</taxon>
        <taxon>Eubacteriales</taxon>
        <taxon>Clostridiaceae</taxon>
        <taxon>Fonticella</taxon>
    </lineage>
</organism>
<dbReference type="PANTHER" id="PTHR34386:SF1">
    <property type="entry name" value="GLUTAREDOXIN-LIKE PROTEIN NRDH"/>
    <property type="match status" value="1"/>
</dbReference>
<dbReference type="PANTHER" id="PTHR34386">
    <property type="entry name" value="GLUTAREDOXIN"/>
    <property type="match status" value="1"/>
</dbReference>
<dbReference type="Proteomes" id="UP000295325">
    <property type="component" value="Unassembled WGS sequence"/>
</dbReference>
<protein>
    <submittedName>
        <fullName evidence="2">Glutaredoxin-like YruB-family protein</fullName>
    </submittedName>
</protein>
<reference evidence="2 3" key="1">
    <citation type="submission" date="2019-03" db="EMBL/GenBank/DDBJ databases">
        <title>Genomic Encyclopedia of Type Strains, Phase IV (KMG-IV): sequencing the most valuable type-strain genomes for metagenomic binning, comparative biology and taxonomic classification.</title>
        <authorList>
            <person name="Goeker M."/>
        </authorList>
    </citation>
    <scope>NUCLEOTIDE SEQUENCE [LARGE SCALE GENOMIC DNA]</scope>
    <source>
        <strain evidence="2 3">DSM 24455</strain>
    </source>
</reference>
<dbReference type="Pfam" id="PF00462">
    <property type="entry name" value="Glutaredoxin"/>
    <property type="match status" value="1"/>
</dbReference>
<evidence type="ECO:0000259" key="1">
    <source>
        <dbReference type="Pfam" id="PF00462"/>
    </source>
</evidence>
<dbReference type="InterPro" id="IPR036249">
    <property type="entry name" value="Thioredoxin-like_sf"/>
</dbReference>